<gene>
    <name evidence="2" type="ORF">GP473_02980</name>
</gene>
<proteinExistence type="predicted"/>
<keyword evidence="1" id="KW-1133">Transmembrane helix</keyword>
<feature type="transmembrane region" description="Helical" evidence="1">
    <location>
        <begin position="158"/>
        <end position="177"/>
    </location>
</feature>
<dbReference type="EMBL" id="CP046883">
    <property type="protein sequence ID" value="QNH95776.1"/>
    <property type="molecule type" value="Genomic_DNA"/>
</dbReference>
<keyword evidence="1" id="KW-0812">Transmembrane</keyword>
<sequence>MNSDIRWGLPDDGHTFPIYAGPSNDLDRVAEYADERGVTHLRFGGDTWNLEADQDAEISAETATGKWTARGNKESFKKSDRYVVQADRHTVEIIAESSKNFVLDIDGQKAGQFTSNDRGLRNLHVEFEGPGEKLPLDVQIFISWVARRCMEVRMVSSVWAWTILMVIFIPIAILYWIGVF</sequence>
<organism evidence="2 3">
    <name type="scientific">Corynebacterium anserum</name>
    <dbReference type="NCBI Taxonomy" id="2684406"/>
    <lineage>
        <taxon>Bacteria</taxon>
        <taxon>Bacillati</taxon>
        <taxon>Actinomycetota</taxon>
        <taxon>Actinomycetes</taxon>
        <taxon>Mycobacteriales</taxon>
        <taxon>Corynebacteriaceae</taxon>
        <taxon>Corynebacterium</taxon>
    </lineage>
</organism>
<protein>
    <submittedName>
        <fullName evidence="2">Uncharacterized protein</fullName>
    </submittedName>
</protein>
<evidence type="ECO:0000313" key="2">
    <source>
        <dbReference type="EMBL" id="QNH95776.1"/>
    </source>
</evidence>
<name>A0A7G7YMQ6_9CORY</name>
<keyword evidence="1" id="KW-0472">Membrane</keyword>
<reference evidence="2 3" key="1">
    <citation type="submission" date="2019-12" db="EMBL/GenBank/DDBJ databases">
        <title>Corynebacterium sp. nov., isolated from feces of the Anser Albifrons in China.</title>
        <authorList>
            <person name="Liu Q."/>
        </authorList>
    </citation>
    <scope>NUCLEOTIDE SEQUENCE [LARGE SCALE GENOMIC DNA]</scope>
    <source>
        <strain evidence="2 3">23H37-10</strain>
    </source>
</reference>
<dbReference type="KEGG" id="cans:GP473_02980"/>
<dbReference type="Proteomes" id="UP000515275">
    <property type="component" value="Chromosome"/>
</dbReference>
<accession>A0A7G7YMQ6</accession>
<evidence type="ECO:0000256" key="1">
    <source>
        <dbReference type="SAM" id="Phobius"/>
    </source>
</evidence>
<evidence type="ECO:0000313" key="3">
    <source>
        <dbReference type="Proteomes" id="UP000515275"/>
    </source>
</evidence>
<dbReference type="RefSeq" id="WP_186277122.1">
    <property type="nucleotide sequence ID" value="NZ_CP046883.1"/>
</dbReference>
<dbReference type="AlphaFoldDB" id="A0A7G7YMQ6"/>
<keyword evidence="3" id="KW-1185">Reference proteome</keyword>